<organism evidence="2 3">
    <name type="scientific">Natronoglomus mannanivorans</name>
    <dbReference type="NCBI Taxonomy" id="2979990"/>
    <lineage>
        <taxon>Archaea</taxon>
        <taxon>Methanobacteriati</taxon>
        <taxon>Methanobacteriota</taxon>
        <taxon>Stenosarchaea group</taxon>
        <taxon>Halobacteria</taxon>
        <taxon>Halobacteriales</taxon>
        <taxon>Natrialbaceae</taxon>
        <taxon>Natronoglomus</taxon>
    </lineage>
</organism>
<dbReference type="CDD" id="cd06257">
    <property type="entry name" value="DnaJ"/>
    <property type="match status" value="1"/>
</dbReference>
<protein>
    <submittedName>
        <fullName evidence="2">J domain-containing protein</fullName>
    </submittedName>
</protein>
<keyword evidence="3" id="KW-1185">Reference proteome</keyword>
<reference evidence="2 3" key="1">
    <citation type="submission" date="2022-09" db="EMBL/GenBank/DDBJ databases">
        <title>Enrichment on poylsaccharides allowed isolation of novel metabolic and taxonomic groups of Haloarchaea.</title>
        <authorList>
            <person name="Sorokin D.Y."/>
            <person name="Elcheninov A.G."/>
            <person name="Khizhniak T.V."/>
            <person name="Kolganova T.V."/>
            <person name="Kublanov I.V."/>
        </authorList>
    </citation>
    <scope>NUCLEOTIDE SEQUENCE [LARGE SCALE GENOMIC DNA]</scope>
    <source>
        <strain evidence="2 3">AArc-m2/3/4</strain>
    </source>
</reference>
<dbReference type="RefSeq" id="WP_338007876.1">
    <property type="nucleotide sequence ID" value="NZ_JAOPKB010000005.1"/>
</dbReference>
<dbReference type="PROSITE" id="PS50076">
    <property type="entry name" value="DNAJ_2"/>
    <property type="match status" value="1"/>
</dbReference>
<name>A0ABT2QEE6_9EURY</name>
<comment type="caution">
    <text evidence="2">The sequence shown here is derived from an EMBL/GenBank/DDBJ whole genome shotgun (WGS) entry which is preliminary data.</text>
</comment>
<dbReference type="SUPFAM" id="SSF46565">
    <property type="entry name" value="Chaperone J-domain"/>
    <property type="match status" value="1"/>
</dbReference>
<accession>A0ABT2QEE6</accession>
<gene>
    <name evidence="2" type="ORF">OB955_11105</name>
</gene>
<dbReference type="EMBL" id="JAOPKB010000005">
    <property type="protein sequence ID" value="MCU4973290.1"/>
    <property type="molecule type" value="Genomic_DNA"/>
</dbReference>
<dbReference type="InterPro" id="IPR001623">
    <property type="entry name" value="DnaJ_domain"/>
</dbReference>
<dbReference type="InterPro" id="IPR036869">
    <property type="entry name" value="J_dom_sf"/>
</dbReference>
<evidence type="ECO:0000313" key="2">
    <source>
        <dbReference type="EMBL" id="MCU4973290.1"/>
    </source>
</evidence>
<sequence length="222" mass="24161">MAVADDRREGCDGCGRTVPLEDLTAVSMPDGDSLACCPDCEPHAREAARKLSSLDQQRGTCDGCNDTFRQTDLEDAVLTDGTVITCCPDCLTEVPGYSDGGTNTSVSNESTGADTTELATRRNLCSQCHEWVSVELFHVTTIDGRTEELCPDCKDAAEERGIVNDVKLRKAEAREVLDVDADASEAEIRSAFLQQIKHAHPDRKSGSRSAFKLVKEAYDRLQ</sequence>
<dbReference type="SMART" id="SM00271">
    <property type="entry name" value="DnaJ"/>
    <property type="match status" value="1"/>
</dbReference>
<evidence type="ECO:0000259" key="1">
    <source>
        <dbReference type="PROSITE" id="PS50076"/>
    </source>
</evidence>
<dbReference type="Proteomes" id="UP001320972">
    <property type="component" value="Unassembled WGS sequence"/>
</dbReference>
<dbReference type="Gene3D" id="1.10.287.110">
    <property type="entry name" value="DnaJ domain"/>
    <property type="match status" value="1"/>
</dbReference>
<proteinExistence type="predicted"/>
<feature type="domain" description="J" evidence="1">
    <location>
        <begin position="172"/>
        <end position="222"/>
    </location>
</feature>
<evidence type="ECO:0000313" key="3">
    <source>
        <dbReference type="Proteomes" id="UP001320972"/>
    </source>
</evidence>
<dbReference type="Pfam" id="PF00226">
    <property type="entry name" value="DnaJ"/>
    <property type="match status" value="1"/>
</dbReference>